<reference evidence="2 3" key="1">
    <citation type="submission" date="2020-04" db="EMBL/GenBank/DDBJ databases">
        <title>Perkinsus olseni comparative genomics.</title>
        <authorList>
            <person name="Bogema D.R."/>
        </authorList>
    </citation>
    <scope>NUCLEOTIDE SEQUENCE [LARGE SCALE GENOMIC DNA]</scope>
    <source>
        <strain evidence="2">ATCC PRA-205</strain>
    </source>
</reference>
<sequence>MPSTSPGMRSEPLHRRRRSAGSEGRRFVINRKVFFTPTLSGSISEMPKLVHQLLDDRPKLGTDTGRRSSSAESASSGGLRSQVHVGAGSSAASEVEPPFLLIPDLTNAPGGAESTNISSRALPAIPEPVPEDVLKPIGEIDERREKLMQWERADNGILRTAIRESISSIPGAQAAAKPLGAGSGLYSVVAHYASPSGVHQLF</sequence>
<evidence type="ECO:0000256" key="1">
    <source>
        <dbReference type="SAM" id="MobiDB-lite"/>
    </source>
</evidence>
<comment type="caution">
    <text evidence="2">The sequence shown here is derived from an EMBL/GenBank/DDBJ whole genome shotgun (WGS) entry which is preliminary data.</text>
</comment>
<dbReference type="Proteomes" id="UP000574390">
    <property type="component" value="Unassembled WGS sequence"/>
</dbReference>
<gene>
    <name evidence="2" type="ORF">FOZ62_026547</name>
</gene>
<feature type="compositionally biased region" description="Low complexity" evidence="1">
    <location>
        <begin position="67"/>
        <end position="81"/>
    </location>
</feature>
<evidence type="ECO:0000313" key="3">
    <source>
        <dbReference type="Proteomes" id="UP000574390"/>
    </source>
</evidence>
<feature type="region of interest" description="Disordered" evidence="1">
    <location>
        <begin position="1"/>
        <end position="22"/>
    </location>
</feature>
<feature type="compositionally biased region" description="Basic and acidic residues" evidence="1">
    <location>
        <begin position="57"/>
        <end position="66"/>
    </location>
</feature>
<proteinExistence type="predicted"/>
<evidence type="ECO:0000313" key="2">
    <source>
        <dbReference type="EMBL" id="KAF4709969.1"/>
    </source>
</evidence>
<dbReference type="AlphaFoldDB" id="A0A7J6QN04"/>
<dbReference type="EMBL" id="JABANM010028279">
    <property type="protein sequence ID" value="KAF4709969.1"/>
    <property type="molecule type" value="Genomic_DNA"/>
</dbReference>
<protein>
    <submittedName>
        <fullName evidence="2">Uncharacterized protein</fullName>
    </submittedName>
</protein>
<organism evidence="2 3">
    <name type="scientific">Perkinsus olseni</name>
    <name type="common">Perkinsus atlanticus</name>
    <dbReference type="NCBI Taxonomy" id="32597"/>
    <lineage>
        <taxon>Eukaryota</taxon>
        <taxon>Sar</taxon>
        <taxon>Alveolata</taxon>
        <taxon>Perkinsozoa</taxon>
        <taxon>Perkinsea</taxon>
        <taxon>Perkinsida</taxon>
        <taxon>Perkinsidae</taxon>
        <taxon>Perkinsus</taxon>
    </lineage>
</organism>
<feature type="region of interest" description="Disordered" evidence="1">
    <location>
        <begin position="57"/>
        <end position="90"/>
    </location>
</feature>
<accession>A0A7J6QN04</accession>
<name>A0A7J6QN04_PEROL</name>